<proteinExistence type="predicted"/>
<reference evidence="3" key="1">
    <citation type="submission" date="2024-07" db="EMBL/GenBank/DDBJ databases">
        <title>Two chromosome-level genome assemblies of Korean endemic species Abeliophyllum distichum and Forsythia ovata (Oleaceae).</title>
        <authorList>
            <person name="Jang H."/>
        </authorList>
    </citation>
    <scope>NUCLEOTIDE SEQUENCE [LARGE SCALE GENOMIC DNA]</scope>
</reference>
<name>A0ABD1URY0_9LAMI</name>
<organism evidence="2 3">
    <name type="scientific">Forsythia ovata</name>
    <dbReference type="NCBI Taxonomy" id="205694"/>
    <lineage>
        <taxon>Eukaryota</taxon>
        <taxon>Viridiplantae</taxon>
        <taxon>Streptophyta</taxon>
        <taxon>Embryophyta</taxon>
        <taxon>Tracheophyta</taxon>
        <taxon>Spermatophyta</taxon>
        <taxon>Magnoliopsida</taxon>
        <taxon>eudicotyledons</taxon>
        <taxon>Gunneridae</taxon>
        <taxon>Pentapetalae</taxon>
        <taxon>asterids</taxon>
        <taxon>lamiids</taxon>
        <taxon>Lamiales</taxon>
        <taxon>Oleaceae</taxon>
        <taxon>Forsythieae</taxon>
        <taxon>Forsythia</taxon>
    </lineage>
</organism>
<dbReference type="PANTHER" id="PTHR12136:SF91">
    <property type="entry name" value="PROTEIN ENHANCED DISEASE RESISTANCE 2-LIKE"/>
    <property type="match status" value="1"/>
</dbReference>
<sequence length="198" mass="22962">MNFRVNGTLNSLASLEDSLPMKSITPYSEQKKKIDCSREVEQEKQQTLLTSYALKHKIDFTLYKMVKNIQRDQVERNIKAGNWVATSITYKRAGWNLNLLPKRLKVRRTTRRVRSVRPIDYKLSNRHLNLCLALGCVTVVMVDMDFLVKAHSKEELSERLFGVVRICQMEVDSATFVHNIMPSKKVLPCEDESKNEDE</sequence>
<dbReference type="AlphaFoldDB" id="A0ABD1URY0"/>
<dbReference type="Pfam" id="PF07059">
    <property type="entry name" value="EDR2_C"/>
    <property type="match status" value="1"/>
</dbReference>
<dbReference type="InterPro" id="IPR045096">
    <property type="entry name" value="EDR2-like"/>
</dbReference>
<comment type="caution">
    <text evidence="2">The sequence shown here is derived from an EMBL/GenBank/DDBJ whole genome shotgun (WGS) entry which is preliminary data.</text>
</comment>
<evidence type="ECO:0000313" key="2">
    <source>
        <dbReference type="EMBL" id="KAL2527817.1"/>
    </source>
</evidence>
<feature type="domain" description="Protein ENHANCED DISEASE RESISTANCE 2 C-terminal" evidence="1">
    <location>
        <begin position="130"/>
        <end position="170"/>
    </location>
</feature>
<evidence type="ECO:0000259" key="1">
    <source>
        <dbReference type="Pfam" id="PF07059"/>
    </source>
</evidence>
<dbReference type="Proteomes" id="UP001604277">
    <property type="component" value="Unassembled WGS sequence"/>
</dbReference>
<keyword evidence="3" id="KW-1185">Reference proteome</keyword>
<gene>
    <name evidence="2" type="ORF">Fot_20418</name>
</gene>
<dbReference type="PANTHER" id="PTHR12136">
    <property type="entry name" value="ENHANCED DISEASE RESISTANCE-RELATED"/>
    <property type="match status" value="1"/>
</dbReference>
<dbReference type="InterPro" id="IPR009769">
    <property type="entry name" value="EDR2_C"/>
</dbReference>
<evidence type="ECO:0000313" key="3">
    <source>
        <dbReference type="Proteomes" id="UP001604277"/>
    </source>
</evidence>
<accession>A0ABD1URY0</accession>
<dbReference type="EMBL" id="JBFOLJ010000006">
    <property type="protein sequence ID" value="KAL2527817.1"/>
    <property type="molecule type" value="Genomic_DNA"/>
</dbReference>
<protein>
    <recommendedName>
        <fullName evidence="1">Protein ENHANCED DISEASE RESISTANCE 2 C-terminal domain-containing protein</fullName>
    </recommendedName>
</protein>